<dbReference type="GO" id="GO:0009421">
    <property type="term" value="C:bacterial-type flagellum filament cap"/>
    <property type="evidence" value="ECO:0007669"/>
    <property type="project" value="InterPro"/>
</dbReference>
<dbReference type="InterPro" id="IPR010809">
    <property type="entry name" value="FliD_C"/>
</dbReference>
<evidence type="ECO:0000256" key="3">
    <source>
        <dbReference type="ARBA" id="ARBA00023054"/>
    </source>
</evidence>
<evidence type="ECO:0000313" key="8">
    <source>
        <dbReference type="EMBL" id="SHF33608.1"/>
    </source>
</evidence>
<evidence type="ECO:0000256" key="4">
    <source>
        <dbReference type="ARBA" id="ARBA00023143"/>
    </source>
</evidence>
<dbReference type="RefSeq" id="WP_072756658.1">
    <property type="nucleotide sequence ID" value="NZ_FQUK01000062.1"/>
</dbReference>
<dbReference type="PANTHER" id="PTHR30288">
    <property type="entry name" value="FLAGELLAR CAP/ASSEMBLY PROTEIN FLID"/>
    <property type="match status" value="1"/>
</dbReference>
<dbReference type="InterPro" id="IPR040026">
    <property type="entry name" value="FliD"/>
</dbReference>
<evidence type="ECO:0000259" key="6">
    <source>
        <dbReference type="Pfam" id="PF02465"/>
    </source>
</evidence>
<dbReference type="Pfam" id="PF02465">
    <property type="entry name" value="FliD_N"/>
    <property type="match status" value="1"/>
</dbReference>
<dbReference type="InterPro" id="IPR003481">
    <property type="entry name" value="FliD_N"/>
</dbReference>
<evidence type="ECO:0000256" key="2">
    <source>
        <dbReference type="ARBA" id="ARBA00011255"/>
    </source>
</evidence>
<keyword evidence="4 5" id="KW-0975">Bacterial flagellum</keyword>
<comment type="subcellular location">
    <subcellularLocation>
        <location evidence="5">Secreted</location>
    </subcellularLocation>
    <subcellularLocation>
        <location evidence="5">Bacterial flagellum</location>
    </subcellularLocation>
</comment>
<keyword evidence="8" id="KW-0969">Cilium</keyword>
<evidence type="ECO:0000256" key="1">
    <source>
        <dbReference type="ARBA" id="ARBA00009764"/>
    </source>
</evidence>
<reference evidence="9" key="1">
    <citation type="submission" date="2016-11" db="EMBL/GenBank/DDBJ databases">
        <authorList>
            <person name="Varghese N."/>
            <person name="Submissions S."/>
        </authorList>
    </citation>
    <scope>NUCLEOTIDE SEQUENCE [LARGE SCALE GENOMIC DNA]</scope>
    <source>
        <strain evidence="9">DSM 14834</strain>
    </source>
</reference>
<evidence type="ECO:0000259" key="7">
    <source>
        <dbReference type="Pfam" id="PF07195"/>
    </source>
</evidence>
<dbReference type="Proteomes" id="UP000242857">
    <property type="component" value="Unassembled WGS sequence"/>
</dbReference>
<dbReference type="Pfam" id="PF07196">
    <property type="entry name" value="Flagellin_IN"/>
    <property type="match status" value="1"/>
</dbReference>
<dbReference type="PANTHER" id="PTHR30288:SF0">
    <property type="entry name" value="FLAGELLAR HOOK-ASSOCIATED PROTEIN 2"/>
    <property type="match status" value="1"/>
</dbReference>
<gene>
    <name evidence="8" type="ORF">SAMN02745204_02292</name>
</gene>
<keyword evidence="9" id="KW-1185">Reference proteome</keyword>
<dbReference type="STRING" id="213588.SAMN02745204_02292"/>
<comment type="subunit">
    <text evidence="2 5">Homopentamer.</text>
</comment>
<evidence type="ECO:0000313" key="9">
    <source>
        <dbReference type="Proteomes" id="UP000242857"/>
    </source>
</evidence>
<keyword evidence="8" id="KW-0966">Cell projection</keyword>
<dbReference type="EMBL" id="FQUK01000062">
    <property type="protein sequence ID" value="SHF33608.1"/>
    <property type="molecule type" value="Genomic_DNA"/>
</dbReference>
<dbReference type="AlphaFoldDB" id="A0A1M5ATL3"/>
<feature type="domain" description="Flagellar hook-associated protein 2 N-terminal" evidence="6">
    <location>
        <begin position="11"/>
        <end position="108"/>
    </location>
</feature>
<dbReference type="Pfam" id="PF07195">
    <property type="entry name" value="FliD_C"/>
    <property type="match status" value="1"/>
</dbReference>
<name>A0A1M5ATL3_9GAMM</name>
<dbReference type="GO" id="GO:0071973">
    <property type="term" value="P:bacterial-type flagellum-dependent cell motility"/>
    <property type="evidence" value="ECO:0007669"/>
    <property type="project" value="TreeGrafter"/>
</dbReference>
<evidence type="ECO:0000256" key="5">
    <source>
        <dbReference type="RuleBase" id="RU362066"/>
    </source>
</evidence>
<dbReference type="InterPro" id="IPR010810">
    <property type="entry name" value="Flagellin_hook_IN_motif"/>
</dbReference>
<dbReference type="GO" id="GO:0007155">
    <property type="term" value="P:cell adhesion"/>
    <property type="evidence" value="ECO:0007669"/>
    <property type="project" value="InterPro"/>
</dbReference>
<feature type="domain" description="Flagellar hook-associated protein 2 C-terminal" evidence="7">
    <location>
        <begin position="216"/>
        <end position="430"/>
    </location>
</feature>
<accession>A0A1M5ATL3</accession>
<keyword evidence="3" id="KW-0175">Coiled coil</keyword>
<dbReference type="GO" id="GO:0009424">
    <property type="term" value="C:bacterial-type flagellum hook"/>
    <property type="evidence" value="ECO:0007669"/>
    <property type="project" value="UniProtKB-UniRule"/>
</dbReference>
<organism evidence="8 9">
    <name type="scientific">Thermomonas hydrothermalis</name>
    <dbReference type="NCBI Taxonomy" id="213588"/>
    <lineage>
        <taxon>Bacteria</taxon>
        <taxon>Pseudomonadati</taxon>
        <taxon>Pseudomonadota</taxon>
        <taxon>Gammaproteobacteria</taxon>
        <taxon>Lysobacterales</taxon>
        <taxon>Lysobacteraceae</taxon>
        <taxon>Thermomonas</taxon>
    </lineage>
</organism>
<comment type="similarity">
    <text evidence="1 5">Belongs to the FliD family.</text>
</comment>
<keyword evidence="8" id="KW-0282">Flagellum</keyword>
<proteinExistence type="inferred from homology"/>
<comment type="function">
    <text evidence="5">Required for morphogenesis and for the elongation of the flagellar filament by facilitating polymerization of the flagellin monomers at the tip of growing filament. Forms a capping structure, which prevents flagellin subunits (transported through the central channel of the flagellum) from leaking out without polymerization at the distal end.</text>
</comment>
<keyword evidence="5" id="KW-0964">Secreted</keyword>
<protein>
    <recommendedName>
        <fullName evidence="5">Flagellar hook-associated protein 2</fullName>
        <shortName evidence="5">HAP2</shortName>
    </recommendedName>
    <alternativeName>
        <fullName evidence="5">Flagellar cap protein</fullName>
    </alternativeName>
</protein>
<sequence length="446" mass="45210">MAAITSPGIGSGLDVNGLVSQLVAAERAPMDNRLSVIEATAKAKLSALGQIKSALAGLETALGKLTGNGALPGRKSTVPDAASFSASASADAVPGTYSISVEQLATTHKLRSAAAAPTTQIGYGTLTFQVGSGTPFDVTIDAGKGTLADIRDAINTQASGKGVFATLIHGNSGDSLVLTSGTQGSAGALTISASGGDNGLSVLATTGGTMTVVTPAQDAQVIVDGVTRTSSSNTLTDLITGVTLTLKQADPGHSFTLQIAPDPGSLKASVQGFITAYNAALSAIRTQSAAGGEGKTAGALSGDATARGIMQSLRTTIGNHYAELSQIGLTTAVDGSLSLDDGKFNAALTANPQAVKNLFGDDADFGKTLRDVVHNFAGSQGMLDSRTSELNQQLRSVNDQRLALNDRMTRLAEVYRRQFTALDAFMAQMQGTSAYIANQLGASPKA</sequence>
<dbReference type="GO" id="GO:0005576">
    <property type="term" value="C:extracellular region"/>
    <property type="evidence" value="ECO:0007669"/>
    <property type="project" value="UniProtKB-SubCell"/>
</dbReference>
<dbReference type="OrthoDB" id="5980200at2"/>